<keyword evidence="3" id="KW-1185">Reference proteome</keyword>
<feature type="non-terminal residue" evidence="2">
    <location>
        <position position="1"/>
    </location>
</feature>
<accession>A0ABQ5RWI6</accession>
<evidence type="ECO:0000256" key="1">
    <source>
        <dbReference type="SAM" id="MobiDB-lite"/>
    </source>
</evidence>
<dbReference type="Proteomes" id="UP001165090">
    <property type="component" value="Unassembled WGS sequence"/>
</dbReference>
<evidence type="ECO:0000313" key="3">
    <source>
        <dbReference type="Proteomes" id="UP001165090"/>
    </source>
</evidence>
<proteinExistence type="predicted"/>
<evidence type="ECO:0008006" key="4">
    <source>
        <dbReference type="Google" id="ProtNLM"/>
    </source>
</evidence>
<reference evidence="2 3" key="1">
    <citation type="journal article" date="2023" name="IScience">
        <title>Expanded male sex-determining region conserved during the evolution of homothallism in the green alga Volvox.</title>
        <authorList>
            <person name="Yamamoto K."/>
            <person name="Matsuzaki R."/>
            <person name="Mahakham W."/>
            <person name="Heman W."/>
            <person name="Sekimoto H."/>
            <person name="Kawachi M."/>
            <person name="Minakuchi Y."/>
            <person name="Toyoda A."/>
            <person name="Nozaki H."/>
        </authorList>
    </citation>
    <scope>NUCLEOTIDE SEQUENCE [LARGE SCALE GENOMIC DNA]</scope>
    <source>
        <strain evidence="2 3">NIES-4468</strain>
    </source>
</reference>
<organism evidence="2 3">
    <name type="scientific">Volvox africanus</name>
    <dbReference type="NCBI Taxonomy" id="51714"/>
    <lineage>
        <taxon>Eukaryota</taxon>
        <taxon>Viridiplantae</taxon>
        <taxon>Chlorophyta</taxon>
        <taxon>core chlorophytes</taxon>
        <taxon>Chlorophyceae</taxon>
        <taxon>CS clade</taxon>
        <taxon>Chlamydomonadales</taxon>
        <taxon>Volvocaceae</taxon>
        <taxon>Volvox</taxon>
    </lineage>
</organism>
<comment type="caution">
    <text evidence="2">The sequence shown here is derived from an EMBL/GenBank/DDBJ whole genome shotgun (WGS) entry which is preliminary data.</text>
</comment>
<name>A0ABQ5RWI6_9CHLO</name>
<feature type="region of interest" description="Disordered" evidence="1">
    <location>
        <begin position="56"/>
        <end position="79"/>
    </location>
</feature>
<evidence type="ECO:0000313" key="2">
    <source>
        <dbReference type="EMBL" id="GLI61981.1"/>
    </source>
</evidence>
<sequence length="300" mass="32586">TAMELLRQCWSDRPLSTEALRQLRSVDRLGGHLIPGLRLLARDVEGSAGQLRLLHEVTEGTRPAPEDADSATSPRVSDADAGTSYFQERQSILQSGGWGPNPRGLLTASEECRALGMSVGRMPVPAWLRLGHYKRIEVPEPIPVDSGYVVAVEQQLSALVVGPEADSRKTIPPPYPLIDLRESNLGGAGSAAGGGAPATAAARDGDGAAAAPTPLHLEMHRELADSWEEYHSAPAVEDYRLAAGSAMCIIDLAVRMQLECARVWTRGIVAQGSDGAMQCTRQVWWHRYRLWYRLPLRLLS</sequence>
<protein>
    <recommendedName>
        <fullName evidence="4">Serine-threonine/tyrosine-protein kinase catalytic domain-containing protein</fullName>
    </recommendedName>
</protein>
<dbReference type="EMBL" id="BSDZ01000011">
    <property type="protein sequence ID" value="GLI61981.1"/>
    <property type="molecule type" value="Genomic_DNA"/>
</dbReference>
<gene>
    <name evidence="2" type="ORF">VaNZ11_004547</name>
</gene>